<reference evidence="2 3" key="1">
    <citation type="submission" date="2019-11" db="EMBL/GenBank/DDBJ databases">
        <title>P. haliotis isolates from Z. marina roots.</title>
        <authorList>
            <person name="Cohen M."/>
            <person name="Jospin G."/>
            <person name="Eisen J.A."/>
            <person name="Coil D.A."/>
        </authorList>
    </citation>
    <scope>NUCLEOTIDE SEQUENCE [LARGE SCALE GENOMIC DNA]</scope>
    <source>
        <strain evidence="2 3">UCD-MCMsp1aY</strain>
    </source>
</reference>
<sequence>MINDAIYVYSLIGIGGTIVLDIYAGLLAKFFKLPATNWLLVGRWIGHMKSGQFCQPALAKADKIPGELAIGWVVHYLIGIAYGLILMVSVNTEWIETPNLLPTLLVSWLGIAAPFFIMMPGMGAGLAGAKTPNPTITRIRSFAGHTVFGLGMFMTATLLNHL</sequence>
<keyword evidence="1" id="KW-1133">Transmembrane helix</keyword>
<feature type="transmembrane region" description="Helical" evidence="1">
    <location>
        <begin position="141"/>
        <end position="159"/>
    </location>
</feature>
<accession>A0A6N8F7U5</accession>
<proteinExistence type="predicted"/>
<dbReference type="EMBL" id="WOCD01000003">
    <property type="protein sequence ID" value="MUH72244.1"/>
    <property type="molecule type" value="Genomic_DNA"/>
</dbReference>
<feature type="transmembrane region" description="Helical" evidence="1">
    <location>
        <begin position="108"/>
        <end position="129"/>
    </location>
</feature>
<dbReference type="InterPro" id="IPR021329">
    <property type="entry name" value="DUF2938"/>
</dbReference>
<protein>
    <submittedName>
        <fullName evidence="2">DUF2938 family protein</fullName>
    </submittedName>
</protein>
<dbReference type="AlphaFoldDB" id="A0A6N8F7U5"/>
<dbReference type="Pfam" id="PF11158">
    <property type="entry name" value="DUF2938"/>
    <property type="match status" value="1"/>
</dbReference>
<dbReference type="OrthoDB" id="9812539at2"/>
<keyword evidence="3" id="KW-1185">Reference proteome</keyword>
<evidence type="ECO:0000256" key="1">
    <source>
        <dbReference type="SAM" id="Phobius"/>
    </source>
</evidence>
<name>A0A6N8F7U5_9GAMM</name>
<gene>
    <name evidence="2" type="ORF">GNP35_06970</name>
</gene>
<dbReference type="RefSeq" id="WP_155695439.1">
    <property type="nucleotide sequence ID" value="NZ_WOCD01000003.1"/>
</dbReference>
<evidence type="ECO:0000313" key="2">
    <source>
        <dbReference type="EMBL" id="MUH72244.1"/>
    </source>
</evidence>
<feature type="transmembrane region" description="Helical" evidence="1">
    <location>
        <begin position="6"/>
        <end position="28"/>
    </location>
</feature>
<keyword evidence="1" id="KW-0472">Membrane</keyword>
<evidence type="ECO:0000313" key="3">
    <source>
        <dbReference type="Proteomes" id="UP000439994"/>
    </source>
</evidence>
<dbReference type="Proteomes" id="UP000439994">
    <property type="component" value="Unassembled WGS sequence"/>
</dbReference>
<feature type="transmembrane region" description="Helical" evidence="1">
    <location>
        <begin position="68"/>
        <end position="88"/>
    </location>
</feature>
<keyword evidence="1" id="KW-0812">Transmembrane</keyword>
<organism evidence="2 3">
    <name type="scientific">Psychrosphaera haliotis</name>
    <dbReference type="NCBI Taxonomy" id="555083"/>
    <lineage>
        <taxon>Bacteria</taxon>
        <taxon>Pseudomonadati</taxon>
        <taxon>Pseudomonadota</taxon>
        <taxon>Gammaproteobacteria</taxon>
        <taxon>Alteromonadales</taxon>
        <taxon>Pseudoalteromonadaceae</taxon>
        <taxon>Psychrosphaera</taxon>
    </lineage>
</organism>
<comment type="caution">
    <text evidence="2">The sequence shown here is derived from an EMBL/GenBank/DDBJ whole genome shotgun (WGS) entry which is preliminary data.</text>
</comment>